<dbReference type="RefSeq" id="WP_013337417.1">
    <property type="nucleotide sequence ID" value="NC_014537.1"/>
</dbReference>
<dbReference type="InterPro" id="IPR045865">
    <property type="entry name" value="ACT-like_dom_sf"/>
</dbReference>
<keyword evidence="3" id="KW-1185">Reference proteome</keyword>
<dbReference type="GO" id="GO:0006355">
    <property type="term" value="P:regulation of DNA-templated transcription"/>
    <property type="evidence" value="ECO:0007669"/>
    <property type="project" value="InterPro"/>
</dbReference>
<name>E1QQT0_VULDI</name>
<dbReference type="Proteomes" id="UP000006681">
    <property type="component" value="Chromosome"/>
</dbReference>
<evidence type="ECO:0000259" key="1">
    <source>
        <dbReference type="Pfam" id="PF08753"/>
    </source>
</evidence>
<evidence type="ECO:0000313" key="2">
    <source>
        <dbReference type="EMBL" id="ADN51692.1"/>
    </source>
</evidence>
<dbReference type="SUPFAM" id="SSF55021">
    <property type="entry name" value="ACT-like"/>
    <property type="match status" value="1"/>
</dbReference>
<dbReference type="AlphaFoldDB" id="E1QQT0"/>
<dbReference type="PANTHER" id="PTHR34719">
    <property type="entry name" value="NICKEL-RESPONSIVE REGULATOR"/>
    <property type="match status" value="1"/>
</dbReference>
<dbReference type="Gene3D" id="1.10.1220.10">
    <property type="entry name" value="Met repressor-like"/>
    <property type="match status" value="1"/>
</dbReference>
<feature type="domain" description="Transcription factor NikR nickel binding C-terminal" evidence="1">
    <location>
        <begin position="58"/>
        <end position="130"/>
    </location>
</feature>
<dbReference type="InterPro" id="IPR014864">
    <property type="entry name" value="TF_NikR_Ni-bd_C"/>
</dbReference>
<dbReference type="PANTHER" id="PTHR34719:SF2">
    <property type="entry name" value="NICKEL-RESPONSIVE REGULATOR"/>
    <property type="match status" value="1"/>
</dbReference>
<dbReference type="Gene3D" id="3.30.70.1150">
    <property type="entry name" value="ACT-like. Chain A, domain 2"/>
    <property type="match status" value="1"/>
</dbReference>
<reference evidence="2 3" key="1">
    <citation type="journal article" date="2010" name="Stand. Genomic Sci.">
        <title>Complete genome sequence of Vulcanisaeta distributa type strain (IC-017).</title>
        <authorList>
            <person name="Mavromatis K."/>
            <person name="Sikorski J."/>
            <person name="Pabst E."/>
            <person name="Teshima H."/>
            <person name="Lapidus A."/>
            <person name="Lucas S."/>
            <person name="Nolan M."/>
            <person name="Glavina Del Rio T."/>
            <person name="Cheng J.F."/>
            <person name="Bruce D."/>
            <person name="Goodwin L."/>
            <person name="Pitluck S."/>
            <person name="Liolios K."/>
            <person name="Ivanova N."/>
            <person name="Mikhailova N."/>
            <person name="Pati A."/>
            <person name="Chen A."/>
            <person name="Palaniappan K."/>
            <person name="Land M."/>
            <person name="Hauser L."/>
            <person name="Chang Y.J."/>
            <person name="Jeffries C.D."/>
            <person name="Rohde M."/>
            <person name="Spring S."/>
            <person name="Goker M."/>
            <person name="Wirth R."/>
            <person name="Woyke T."/>
            <person name="Bristow J."/>
            <person name="Eisen J.A."/>
            <person name="Markowitz V."/>
            <person name="Hugenholtz P."/>
            <person name="Klenk H.P."/>
            <person name="Kyrpides N.C."/>
        </authorList>
    </citation>
    <scope>NUCLEOTIDE SEQUENCE [LARGE SCALE GENOMIC DNA]</scope>
    <source>
        <strain evidence="3">DSM 14429 / JCM 11212 / NBRC 100878 / IC-017</strain>
    </source>
</reference>
<dbReference type="InterPro" id="IPR027271">
    <property type="entry name" value="Acetolactate_synth/TF_NikR_C"/>
</dbReference>
<dbReference type="EMBL" id="CP002100">
    <property type="protein sequence ID" value="ADN51692.1"/>
    <property type="molecule type" value="Genomic_DNA"/>
</dbReference>
<proteinExistence type="predicted"/>
<dbReference type="InterPro" id="IPR050192">
    <property type="entry name" value="CopG/NikR_regulator"/>
</dbReference>
<dbReference type="STRING" id="572478.Vdis_2324"/>
<evidence type="ECO:0000313" key="3">
    <source>
        <dbReference type="Proteomes" id="UP000006681"/>
    </source>
</evidence>
<dbReference type="InterPro" id="IPR013321">
    <property type="entry name" value="Arc_rbn_hlx_hlx"/>
</dbReference>
<reference evidence="3" key="2">
    <citation type="journal article" date="2010" name="Stand. Genomic Sci.">
        <title>Complete genome sequence of Vulcanisaeta distributa type strain (IC-017T).</title>
        <authorList>
            <person name="Mavromatis K."/>
            <person name="Sikorski J."/>
            <person name="Pabst E."/>
            <person name="Teshima H."/>
            <person name="Lapidus A."/>
            <person name="Lucas S."/>
            <person name="Nolan M."/>
            <person name="Glavina Del Rio T."/>
            <person name="Cheng J."/>
            <person name="Bruce D."/>
            <person name="Goodwin L."/>
            <person name="Pitluck S."/>
            <person name="Liolios K."/>
            <person name="Ivanova N."/>
            <person name="Mikhailova N."/>
            <person name="Pati A."/>
            <person name="Chen A."/>
            <person name="Palaniappan K."/>
            <person name="Land M."/>
            <person name="Hauser L."/>
            <person name="Chang Y."/>
            <person name="Jeffries C."/>
            <person name="Rohde M."/>
            <person name="Spring S."/>
            <person name="Goker M."/>
            <person name="Wirth R."/>
            <person name="Woyke T."/>
            <person name="Bristow J."/>
            <person name="Eisen J."/>
            <person name="Markowitz V."/>
            <person name="Hugenholtz P."/>
            <person name="Klenk H."/>
            <person name="Kyrpides N."/>
        </authorList>
    </citation>
    <scope>NUCLEOTIDE SEQUENCE [LARGE SCALE GENOMIC DNA]</scope>
    <source>
        <strain evidence="3">DSM 14429 / JCM 11212 / NBRC 100878 / IC-017</strain>
    </source>
</reference>
<dbReference type="GeneID" id="9753279"/>
<dbReference type="KEGG" id="vdi:Vdis_2324"/>
<dbReference type="Pfam" id="PF08753">
    <property type="entry name" value="NikR_C"/>
    <property type="match status" value="1"/>
</dbReference>
<organism evidence="2 3">
    <name type="scientific">Vulcanisaeta distributa (strain DSM 14429 / JCM 11212 / NBRC 100878 / IC-017)</name>
    <dbReference type="NCBI Taxonomy" id="572478"/>
    <lineage>
        <taxon>Archaea</taxon>
        <taxon>Thermoproteota</taxon>
        <taxon>Thermoprotei</taxon>
        <taxon>Thermoproteales</taxon>
        <taxon>Thermoproteaceae</taxon>
        <taxon>Vulcanisaeta</taxon>
    </lineage>
</organism>
<accession>E1QQT0</accession>
<gene>
    <name evidence="2" type="ordered locus">Vdis_2324</name>
</gene>
<sequence>MGRVRRVSLAIDEDLLKAIDEAMVRVGEVNRSRFINTLISNAIAEQAAGAGGRVFSLVIVMYDHEFGDTEKYVTDIQHEFRDVIRVVTHTHVTDRDCIEVIHAMGDYERIQELTKRLTAIRRGIKYIKVTNIPIPTVS</sequence>
<dbReference type="CDD" id="cd22231">
    <property type="entry name" value="RHH_NikR_HicB-like"/>
    <property type="match status" value="1"/>
</dbReference>
<dbReference type="GO" id="GO:0003677">
    <property type="term" value="F:DNA binding"/>
    <property type="evidence" value="ECO:0007669"/>
    <property type="project" value="TreeGrafter"/>
</dbReference>
<dbReference type="HOGENOM" id="CLU_113319_3_0_2"/>
<protein>
    <submittedName>
        <fullName evidence="2">Transcriptional regulator NikR, CopG family</fullName>
    </submittedName>
</protein>
<dbReference type="eggNOG" id="arCOG01008">
    <property type="taxonomic scope" value="Archaea"/>
</dbReference>